<keyword evidence="1" id="KW-0732">Signal</keyword>
<proteinExistence type="predicted"/>
<dbReference type="EMBL" id="LT853704">
    <property type="protein sequence ID" value="SMQ56017.1"/>
    <property type="molecule type" value="Genomic_DNA"/>
</dbReference>
<dbReference type="AlphaFoldDB" id="A0A1X7S9X5"/>
<accession>A0A1X7S9X5</accession>
<name>A0A1X7S9X5_ZYMT9</name>
<keyword evidence="3" id="KW-1185">Reference proteome</keyword>
<protein>
    <submittedName>
        <fullName evidence="2">Uncharacterized protein</fullName>
    </submittedName>
</protein>
<sequence>MFSKHLFFAAMAFTSLVSEVVASDYQGGLWFCRPAPSIRELRRSYGSVVAQCPTLNAQDPDDQRTYCANACVEFCRECPTSNAKASAVGCFITTVEEGTKLTRCFCGGAYGSKNPPGCQ</sequence>
<feature type="chain" id="PRO_5012281892" evidence="1">
    <location>
        <begin position="23"/>
        <end position="119"/>
    </location>
</feature>
<reference evidence="2 3" key="1">
    <citation type="submission" date="2016-06" db="EMBL/GenBank/DDBJ databases">
        <authorList>
            <person name="Kjaerup R.B."/>
            <person name="Dalgaard T.S."/>
            <person name="Juul-Madsen H.R."/>
        </authorList>
    </citation>
    <scope>NUCLEOTIDE SEQUENCE [LARGE SCALE GENOMIC DNA]</scope>
</reference>
<evidence type="ECO:0000313" key="3">
    <source>
        <dbReference type="Proteomes" id="UP000215127"/>
    </source>
</evidence>
<feature type="signal peptide" evidence="1">
    <location>
        <begin position="1"/>
        <end position="22"/>
    </location>
</feature>
<evidence type="ECO:0000256" key="1">
    <source>
        <dbReference type="SAM" id="SignalP"/>
    </source>
</evidence>
<dbReference type="Proteomes" id="UP000215127">
    <property type="component" value="Chromosome 13"/>
</dbReference>
<evidence type="ECO:0000313" key="2">
    <source>
        <dbReference type="EMBL" id="SMQ56017.1"/>
    </source>
</evidence>
<organism evidence="2 3">
    <name type="scientific">Zymoseptoria tritici (strain ST99CH_3D7)</name>
    <dbReference type="NCBI Taxonomy" id="1276538"/>
    <lineage>
        <taxon>Eukaryota</taxon>
        <taxon>Fungi</taxon>
        <taxon>Dikarya</taxon>
        <taxon>Ascomycota</taxon>
        <taxon>Pezizomycotina</taxon>
        <taxon>Dothideomycetes</taxon>
        <taxon>Dothideomycetidae</taxon>
        <taxon>Mycosphaerellales</taxon>
        <taxon>Mycosphaerellaceae</taxon>
        <taxon>Zymoseptoria</taxon>
    </lineage>
</organism>
<gene>
    <name evidence="2" type="ORF">ZT3D7_G11172</name>
</gene>